<evidence type="ECO:0000256" key="7">
    <source>
        <dbReference type="PROSITE-ProRule" id="PRU00176"/>
    </source>
</evidence>
<dbReference type="Pfam" id="PF00172">
    <property type="entry name" value="Zn_clus"/>
    <property type="match status" value="1"/>
</dbReference>
<dbReference type="PROSITE" id="PS50102">
    <property type="entry name" value="RRM"/>
    <property type="match status" value="2"/>
</dbReference>
<keyword evidence="12" id="KW-1185">Reference proteome</keyword>
<feature type="region of interest" description="Disordered" evidence="8">
    <location>
        <begin position="59"/>
        <end position="83"/>
    </location>
</feature>
<evidence type="ECO:0000313" key="11">
    <source>
        <dbReference type="EMBL" id="KAJ5259934.1"/>
    </source>
</evidence>
<feature type="region of interest" description="Disordered" evidence="8">
    <location>
        <begin position="98"/>
        <end position="145"/>
    </location>
</feature>
<reference evidence="11 12" key="1">
    <citation type="journal article" date="2023" name="IMA Fungus">
        <title>Comparative genomic study of the Penicillium genus elucidates a diverse pangenome and 15 lateral gene transfer events.</title>
        <authorList>
            <person name="Petersen C."/>
            <person name="Sorensen T."/>
            <person name="Nielsen M.R."/>
            <person name="Sondergaard T.E."/>
            <person name="Sorensen J.L."/>
            <person name="Fitzpatrick D.A."/>
            <person name="Frisvad J.C."/>
            <person name="Nielsen K.L."/>
        </authorList>
    </citation>
    <scope>NUCLEOTIDE SEQUENCE [LARGE SCALE GENOMIC DNA]</scope>
    <source>
        <strain evidence="11 12">IBT 3361</strain>
    </source>
</reference>
<evidence type="ECO:0000259" key="10">
    <source>
        <dbReference type="PROSITE" id="PS50102"/>
    </source>
</evidence>
<dbReference type="SUPFAM" id="SSF54928">
    <property type="entry name" value="RNA-binding domain, RBD"/>
    <property type="match status" value="2"/>
</dbReference>
<feature type="domain" description="RRM" evidence="10">
    <location>
        <begin position="1040"/>
        <end position="1118"/>
    </location>
</feature>
<dbReference type="InterPro" id="IPR001138">
    <property type="entry name" value="Zn2Cys6_DnaBD"/>
</dbReference>
<dbReference type="SMART" id="SM00066">
    <property type="entry name" value="GAL4"/>
    <property type="match status" value="1"/>
</dbReference>
<name>A0ABQ8W7L3_PENCH</name>
<keyword evidence="6" id="KW-0539">Nucleus</keyword>
<dbReference type="SMART" id="SM00360">
    <property type="entry name" value="RRM"/>
    <property type="match status" value="2"/>
</dbReference>
<dbReference type="SMART" id="SM00906">
    <property type="entry name" value="Fungal_trans"/>
    <property type="match status" value="1"/>
</dbReference>
<dbReference type="CDD" id="cd00067">
    <property type="entry name" value="GAL4"/>
    <property type="match status" value="1"/>
</dbReference>
<evidence type="ECO:0000259" key="9">
    <source>
        <dbReference type="PROSITE" id="PS50048"/>
    </source>
</evidence>
<organism evidence="11 12">
    <name type="scientific">Penicillium chrysogenum</name>
    <name type="common">Penicillium notatum</name>
    <dbReference type="NCBI Taxonomy" id="5076"/>
    <lineage>
        <taxon>Eukaryota</taxon>
        <taxon>Fungi</taxon>
        <taxon>Dikarya</taxon>
        <taxon>Ascomycota</taxon>
        <taxon>Pezizomycotina</taxon>
        <taxon>Eurotiomycetes</taxon>
        <taxon>Eurotiomycetidae</taxon>
        <taxon>Eurotiales</taxon>
        <taxon>Aspergillaceae</taxon>
        <taxon>Penicillium</taxon>
        <taxon>Penicillium chrysogenum species complex</taxon>
    </lineage>
</organism>
<keyword evidence="7" id="KW-0694">RNA-binding</keyword>
<dbReference type="CDD" id="cd12148">
    <property type="entry name" value="fungal_TF_MHR"/>
    <property type="match status" value="1"/>
</dbReference>
<dbReference type="InterPro" id="IPR000504">
    <property type="entry name" value="RRM_dom"/>
</dbReference>
<dbReference type="InterPro" id="IPR036864">
    <property type="entry name" value="Zn2-C6_fun-type_DNA-bd_sf"/>
</dbReference>
<dbReference type="Gene3D" id="3.30.70.330">
    <property type="match status" value="2"/>
</dbReference>
<feature type="region of interest" description="Disordered" evidence="8">
    <location>
        <begin position="1131"/>
        <end position="1186"/>
    </location>
</feature>
<dbReference type="CDD" id="cd00590">
    <property type="entry name" value="RRM_SF"/>
    <property type="match status" value="1"/>
</dbReference>
<evidence type="ECO:0000313" key="12">
    <source>
        <dbReference type="Proteomes" id="UP001220256"/>
    </source>
</evidence>
<feature type="region of interest" description="Disordered" evidence="8">
    <location>
        <begin position="781"/>
        <end position="804"/>
    </location>
</feature>
<keyword evidence="3" id="KW-0805">Transcription regulation</keyword>
<comment type="caution">
    <text evidence="11">The sequence shown here is derived from an EMBL/GenBank/DDBJ whole genome shotgun (WGS) entry which is preliminary data.</text>
</comment>
<feature type="region of interest" description="Disordered" evidence="8">
    <location>
        <begin position="1"/>
        <end position="20"/>
    </location>
</feature>
<dbReference type="PANTHER" id="PTHR31944:SF131">
    <property type="entry name" value="HEME-RESPONSIVE ZINC FINGER TRANSCRIPTION FACTOR HAP1"/>
    <property type="match status" value="1"/>
</dbReference>
<dbReference type="Gene3D" id="4.10.240.10">
    <property type="entry name" value="Zn(2)-C6 fungal-type DNA-binding domain"/>
    <property type="match status" value="1"/>
</dbReference>
<dbReference type="PROSITE" id="PS00463">
    <property type="entry name" value="ZN2_CY6_FUNGAL_1"/>
    <property type="match status" value="1"/>
</dbReference>
<dbReference type="Pfam" id="PF04082">
    <property type="entry name" value="Fungal_trans"/>
    <property type="match status" value="1"/>
</dbReference>
<sequence length="1186" mass="132400">MTPTPPSTNSSSAGHSPDYRVVRKRNRVPLSCGPCRHRKLKCNRTHPCENCVKRGDAASCNYAQPNSRKKNPQQSSTTPDDMQNRIDRLEGLVLSLMTNGSQSAGPNAAMAAISGESSAGSTRFSHDLDAEEEGMEGAEESDTDQVTKSFGIMKMDNNKSYYISDAHWASVLSDIAEVKSFFSTHKKQMDAQIEKVKASQPASEASGSTLLFGINKPMSRGEIMSGLPSKYTTDILIARYFNCYDPATHVLHGPTFQAQYNKHWDDPSATELVWIAMLFGMMRLAMLSYHREGDEPPEFRGKSLDMAGGFRNSVAQCLTLADYTKPHPFLIEALVFHLHGDFSLTREADISIWVMTGVVTRLAMRSGYHRDSKMYPNITPFQGEMRRRVWTFVRQADILFSYQVGLPGMIRGADSDTELPRNLYDDDFDEDCKELPPPRQLNEPTPISYLIAKARLSYVFGRVVEQSSSVSSVPYEKVMELDAELRQARDLIPEHLHIRPMEECQLDPINIIMSRFSVMAVYDKAQCVLHRPYLVRARENPRFTYSRRTCIDSAMELLRVQALLHAETRNGRLRSRQSRVTSLTSADFLLAGTIVTLDLYHGLSLQVSGRPSGDTYTWGRERRDEMTAAIQHSKEIWDESRDESMEAWKASTVLGVMLSKLHMTVPGLENSAGAASFEPQDEKQNAAMTLGLLSSGMSPMNPGQPPFADPMFKMGDSPMGTGTGAVGASAEMPGALSPFSSMFGQMPDMQVNLDWDAWDTYIQNPTLDTTNQFWPMMDAQRQATPQSGGMSQPSVSSPLASGRVPSISGVPRIPTMYSASSNSPESGGVPVTGYGMTPMPQQNDVTKRVLLLYRMDRHCFRQAVSRLQLPPAALRSSVTPSGAVLRSTCPTPMRFAYPTIAQTRLNSTNGDGQRTPIRYIESVQPPRPDQARLQKLERPRPLLNEGPVPKSTLYVGNLFFDVTAEDLRKHFEKYGAVENALIVHDARGLSKGFGYVTFSTVEEATQAITQQHGGILEGREVVVQFSNTTYRAMAENKPSKTLYIGNLPYELTDQDLQDLIADLHGVTDVRIPVDRRTGLPRGFAHIDFLEQSNATHGKELLSRKEPYGRKLFVNFARRKVLSPEDFQRYQQKKLEKKKSSGQTLDVRKGSEMREVREVREVNEIGEGSEAKKAEQVVEQTETEKKQ</sequence>
<dbReference type="InterPro" id="IPR007219">
    <property type="entry name" value="XnlR_reg_dom"/>
</dbReference>
<evidence type="ECO:0000256" key="1">
    <source>
        <dbReference type="ARBA" id="ARBA00022723"/>
    </source>
</evidence>
<feature type="compositionally biased region" description="Polar residues" evidence="8">
    <location>
        <begin position="781"/>
        <end position="799"/>
    </location>
</feature>
<keyword evidence="4" id="KW-0238">DNA-binding</keyword>
<feature type="compositionally biased region" description="Polar residues" evidence="8">
    <location>
        <begin position="61"/>
        <end position="81"/>
    </location>
</feature>
<dbReference type="InterPro" id="IPR035979">
    <property type="entry name" value="RBD_domain_sf"/>
</dbReference>
<dbReference type="EMBL" id="JAPVEB010000008">
    <property type="protein sequence ID" value="KAJ5259934.1"/>
    <property type="molecule type" value="Genomic_DNA"/>
</dbReference>
<evidence type="ECO:0000256" key="3">
    <source>
        <dbReference type="ARBA" id="ARBA00023015"/>
    </source>
</evidence>
<dbReference type="Proteomes" id="UP001220256">
    <property type="component" value="Unassembled WGS sequence"/>
</dbReference>
<protein>
    <recommendedName>
        <fullName evidence="13">Transcriptional regulatory protein</fullName>
    </recommendedName>
</protein>
<dbReference type="PROSITE" id="PS50048">
    <property type="entry name" value="ZN2_CY6_FUNGAL_2"/>
    <property type="match status" value="1"/>
</dbReference>
<feature type="compositionally biased region" description="Acidic residues" evidence="8">
    <location>
        <begin position="129"/>
        <end position="143"/>
    </location>
</feature>
<feature type="compositionally biased region" description="Basic and acidic residues" evidence="8">
    <location>
        <begin position="1145"/>
        <end position="1186"/>
    </location>
</feature>
<evidence type="ECO:0000256" key="6">
    <source>
        <dbReference type="ARBA" id="ARBA00023242"/>
    </source>
</evidence>
<evidence type="ECO:0008006" key="13">
    <source>
        <dbReference type="Google" id="ProtNLM"/>
    </source>
</evidence>
<proteinExistence type="predicted"/>
<evidence type="ECO:0000256" key="2">
    <source>
        <dbReference type="ARBA" id="ARBA00022833"/>
    </source>
</evidence>
<evidence type="ECO:0000256" key="8">
    <source>
        <dbReference type="SAM" id="MobiDB-lite"/>
    </source>
</evidence>
<accession>A0ABQ8W7L3</accession>
<feature type="domain" description="RRM" evidence="10">
    <location>
        <begin position="951"/>
        <end position="1028"/>
    </location>
</feature>
<gene>
    <name evidence="11" type="ORF">N7505_009315</name>
</gene>
<dbReference type="InterPro" id="IPR012677">
    <property type="entry name" value="Nucleotide-bd_a/b_plait_sf"/>
</dbReference>
<evidence type="ECO:0000256" key="5">
    <source>
        <dbReference type="ARBA" id="ARBA00023163"/>
    </source>
</evidence>
<keyword evidence="5" id="KW-0804">Transcription</keyword>
<keyword evidence="2" id="KW-0862">Zinc</keyword>
<dbReference type="InterPro" id="IPR051430">
    <property type="entry name" value="Fungal_TF_Env_Response"/>
</dbReference>
<dbReference type="Pfam" id="PF00076">
    <property type="entry name" value="RRM_1"/>
    <property type="match status" value="2"/>
</dbReference>
<keyword evidence="1" id="KW-0479">Metal-binding</keyword>
<feature type="domain" description="Zn(2)-C6 fungal-type" evidence="9">
    <location>
        <begin position="31"/>
        <end position="62"/>
    </location>
</feature>
<dbReference type="SUPFAM" id="SSF57701">
    <property type="entry name" value="Zn2/Cys6 DNA-binding domain"/>
    <property type="match status" value="1"/>
</dbReference>
<evidence type="ECO:0000256" key="4">
    <source>
        <dbReference type="ARBA" id="ARBA00023125"/>
    </source>
</evidence>
<dbReference type="PANTHER" id="PTHR31944">
    <property type="entry name" value="HEME-RESPONSIVE ZINC FINGER TRANSCRIPTION FACTOR HAP1"/>
    <property type="match status" value="1"/>
</dbReference>